<name>A0A2T5ILT1_9LACT</name>
<organism evidence="2 3">
    <name type="scientific">Trichococcus patagoniensis</name>
    <dbReference type="NCBI Taxonomy" id="382641"/>
    <lineage>
        <taxon>Bacteria</taxon>
        <taxon>Bacillati</taxon>
        <taxon>Bacillota</taxon>
        <taxon>Bacilli</taxon>
        <taxon>Lactobacillales</taxon>
        <taxon>Carnobacteriaceae</taxon>
        <taxon>Trichococcus</taxon>
    </lineage>
</organism>
<evidence type="ECO:0000313" key="2">
    <source>
        <dbReference type="EMBL" id="PTQ84779.1"/>
    </source>
</evidence>
<sequence length="218" mass="25022">MKLNLQYFAEESEEETVTAEQEETKEEKVEQEEMVSKSTMKDRLDRKEKQHQKEMAGLKESVTLLQSELEELKTKNMPEEERKSYKQQKAEKEEFDKAKALEKRERALIIKENSISAREELSKKNINQNYVDFLVDNGKFESLEDKLDAFIGMITNDLNEGITTGVKQALSGTPPKASATTTGGAKNPFSKEHFNLTEQGRLLKEDPELFKQLKAQAK</sequence>
<feature type="compositionally biased region" description="Basic and acidic residues" evidence="1">
    <location>
        <begin position="39"/>
        <end position="57"/>
    </location>
</feature>
<accession>A0A2T5ILT1</accession>
<dbReference type="RefSeq" id="WP_108032439.1">
    <property type="nucleotide sequence ID" value="NZ_QAOM01000007.1"/>
</dbReference>
<dbReference type="OrthoDB" id="2365850at2"/>
<feature type="region of interest" description="Disordered" evidence="1">
    <location>
        <begin position="169"/>
        <end position="203"/>
    </location>
</feature>
<reference evidence="2 3" key="1">
    <citation type="submission" date="2018-04" db="EMBL/GenBank/DDBJ databases">
        <title>Genomic Encyclopedia of Archaeal and Bacterial Type Strains, Phase II (KMG-II): from individual species to whole genera.</title>
        <authorList>
            <person name="Goeker M."/>
        </authorList>
    </citation>
    <scope>NUCLEOTIDE SEQUENCE [LARGE SCALE GENOMIC DNA]</scope>
    <source>
        <strain evidence="2 3">DSM 18806</strain>
    </source>
</reference>
<proteinExistence type="predicted"/>
<feature type="compositionally biased region" description="Basic and acidic residues" evidence="1">
    <location>
        <begin position="70"/>
        <end position="97"/>
    </location>
</feature>
<dbReference type="AlphaFoldDB" id="A0A2T5ILT1"/>
<dbReference type="EMBL" id="QAOM01000007">
    <property type="protein sequence ID" value="PTQ84779.1"/>
    <property type="molecule type" value="Genomic_DNA"/>
</dbReference>
<evidence type="ECO:0000256" key="1">
    <source>
        <dbReference type="SAM" id="MobiDB-lite"/>
    </source>
</evidence>
<keyword evidence="3" id="KW-1185">Reference proteome</keyword>
<protein>
    <recommendedName>
        <fullName evidence="4">Minor structural protein GP20</fullName>
    </recommendedName>
</protein>
<gene>
    <name evidence="2" type="ORF">C8U37_107147</name>
</gene>
<feature type="compositionally biased region" description="Basic and acidic residues" evidence="1">
    <location>
        <begin position="189"/>
        <end position="203"/>
    </location>
</feature>
<feature type="region of interest" description="Disordered" evidence="1">
    <location>
        <begin position="1"/>
        <end position="97"/>
    </location>
</feature>
<feature type="compositionally biased region" description="Acidic residues" evidence="1">
    <location>
        <begin position="10"/>
        <end position="33"/>
    </location>
</feature>
<evidence type="ECO:0000313" key="3">
    <source>
        <dbReference type="Proteomes" id="UP000244161"/>
    </source>
</evidence>
<evidence type="ECO:0008006" key="4">
    <source>
        <dbReference type="Google" id="ProtNLM"/>
    </source>
</evidence>
<dbReference type="Proteomes" id="UP000244161">
    <property type="component" value="Unassembled WGS sequence"/>
</dbReference>
<comment type="caution">
    <text evidence="2">The sequence shown here is derived from an EMBL/GenBank/DDBJ whole genome shotgun (WGS) entry which is preliminary data.</text>
</comment>